<dbReference type="Proteomes" id="UP001295440">
    <property type="component" value="Chromosome"/>
</dbReference>
<protein>
    <submittedName>
        <fullName evidence="1">Uncharacterized protein</fullName>
    </submittedName>
</protein>
<evidence type="ECO:0000313" key="2">
    <source>
        <dbReference type="Proteomes" id="UP001295440"/>
    </source>
</evidence>
<reference evidence="1" key="1">
    <citation type="submission" date="2022-02" db="EMBL/GenBank/DDBJ databases">
        <authorList>
            <person name="Deutsch MARIE S."/>
        </authorList>
    </citation>
    <scope>NUCLEOTIDE SEQUENCE</scope>
    <source>
        <strain evidence="1">CIRM-BIA865</strain>
    </source>
</reference>
<name>A0AAU9QZC5_9LACO</name>
<accession>A0AAU9QZC5</accession>
<organism evidence="1 2">
    <name type="scientific">Lactobacillus delbrueckii subsp. delbrueckii</name>
    <dbReference type="NCBI Taxonomy" id="83684"/>
    <lineage>
        <taxon>Bacteria</taxon>
        <taxon>Bacillati</taxon>
        <taxon>Bacillota</taxon>
        <taxon>Bacilli</taxon>
        <taxon>Lactobacillales</taxon>
        <taxon>Lactobacillaceae</taxon>
        <taxon>Lactobacillus</taxon>
    </lineage>
</organism>
<dbReference type="EMBL" id="OV915080">
    <property type="protein sequence ID" value="CAH1705578.1"/>
    <property type="molecule type" value="Genomic_DNA"/>
</dbReference>
<gene>
    <name evidence="1" type="ORF">LDD865_0417</name>
</gene>
<proteinExistence type="predicted"/>
<dbReference type="AlphaFoldDB" id="A0AAU9QZC5"/>
<evidence type="ECO:0000313" key="1">
    <source>
        <dbReference type="EMBL" id="CAH1705578.1"/>
    </source>
</evidence>
<sequence>MTIRRDFYQFYSLYDIDELVTNS</sequence>